<feature type="chain" id="PRO_5018309514" description="DUF4488 domain-containing protein" evidence="1">
    <location>
        <begin position="24"/>
        <end position="161"/>
    </location>
</feature>
<accession>A0A3N4M4M6</accession>
<feature type="signal peptide" evidence="1">
    <location>
        <begin position="1"/>
        <end position="23"/>
    </location>
</feature>
<evidence type="ECO:0000256" key="1">
    <source>
        <dbReference type="SAM" id="SignalP"/>
    </source>
</evidence>
<evidence type="ECO:0000313" key="2">
    <source>
        <dbReference type="EMBL" id="RPD38062.1"/>
    </source>
</evidence>
<proteinExistence type="predicted"/>
<gene>
    <name evidence="2" type="ORF">EG028_26990</name>
</gene>
<dbReference type="RefSeq" id="WP_120519330.1">
    <property type="nucleotide sequence ID" value="NZ_QXZY01000018.1"/>
</dbReference>
<dbReference type="EMBL" id="RMBX01000019">
    <property type="protein sequence ID" value="RPD38062.1"/>
    <property type="molecule type" value="Genomic_DNA"/>
</dbReference>
<dbReference type="AlphaFoldDB" id="A0A3N4M4M6"/>
<keyword evidence="1" id="KW-0732">Signal</keyword>
<protein>
    <recommendedName>
        <fullName evidence="4">DUF4488 domain-containing protein</fullName>
    </recommendedName>
</protein>
<comment type="caution">
    <text evidence="2">The sequence shown here is derived from an EMBL/GenBank/DDBJ whole genome shotgun (WGS) entry which is preliminary data.</text>
</comment>
<organism evidence="2 3">
    <name type="scientific">Chitinophaga barathri</name>
    <dbReference type="NCBI Taxonomy" id="1647451"/>
    <lineage>
        <taxon>Bacteria</taxon>
        <taxon>Pseudomonadati</taxon>
        <taxon>Bacteroidota</taxon>
        <taxon>Chitinophagia</taxon>
        <taxon>Chitinophagales</taxon>
        <taxon>Chitinophagaceae</taxon>
        <taxon>Chitinophaga</taxon>
    </lineage>
</organism>
<reference evidence="3" key="1">
    <citation type="submission" date="2018-11" db="EMBL/GenBank/DDBJ databases">
        <title>Chitinophaga lutea sp.nov., isolate from arsenic contaminated soil.</title>
        <authorList>
            <person name="Zong Y."/>
        </authorList>
    </citation>
    <scope>NUCLEOTIDE SEQUENCE [LARGE SCALE GENOMIC DNA]</scope>
    <source>
        <strain evidence="3">YLT18</strain>
    </source>
</reference>
<evidence type="ECO:0008006" key="4">
    <source>
        <dbReference type="Google" id="ProtNLM"/>
    </source>
</evidence>
<sequence length="161" mass="18797">MKKYFLLFWLLVAFGTITGSAQATDTAVAKIAGEWEIAQVVVRETSYDTHVFLKEYMLTDKSEIKKLKAGLLTEIIFGIYQYEVSRKGRRETGEFRWAGRSMVQLSRTQPEAQWSFVYEWEMPSVDKLIFRNPFSVYRDTVSGQLVRADYISHYSRKPKNQ</sequence>
<evidence type="ECO:0000313" key="3">
    <source>
        <dbReference type="Proteomes" id="UP000279089"/>
    </source>
</evidence>
<dbReference type="Proteomes" id="UP000279089">
    <property type="component" value="Unassembled WGS sequence"/>
</dbReference>
<keyword evidence="3" id="KW-1185">Reference proteome</keyword>
<name>A0A3N4M4M6_9BACT</name>